<reference evidence="2" key="1">
    <citation type="submission" date="2024-02" db="UniProtKB">
        <authorList>
            <consortium name="WormBaseParasite"/>
        </authorList>
    </citation>
    <scope>IDENTIFICATION</scope>
</reference>
<evidence type="ECO:0000313" key="1">
    <source>
        <dbReference type="Proteomes" id="UP000887575"/>
    </source>
</evidence>
<dbReference type="Proteomes" id="UP000887575">
    <property type="component" value="Unassembled WGS sequence"/>
</dbReference>
<dbReference type="InterPro" id="IPR029058">
    <property type="entry name" value="AB_hydrolase_fold"/>
</dbReference>
<name>A0AAF3FIT1_9BILA</name>
<dbReference type="AlphaFoldDB" id="A0AAF3FIT1"/>
<dbReference type="WBParaSite" id="MBELARI_LOCUS6739">
    <property type="protein sequence ID" value="MBELARI_LOCUS6739"/>
    <property type="gene ID" value="MBELARI_LOCUS6739"/>
</dbReference>
<protein>
    <submittedName>
        <fullName evidence="2">Uncharacterized protein</fullName>
    </submittedName>
</protein>
<sequence>MLASKIEAHVGIMRPPKFDPTETYPVLLDVYGGPNSYINSLETPWDFLVYLCSTRQLVSQNVTTMIPGEQSEVSHSSRERKR</sequence>
<dbReference type="SUPFAM" id="SSF53474">
    <property type="entry name" value="alpha/beta-Hydrolases"/>
    <property type="match status" value="1"/>
</dbReference>
<keyword evidence="1" id="KW-1185">Reference proteome</keyword>
<dbReference type="Gene3D" id="3.40.50.1820">
    <property type="entry name" value="alpha/beta hydrolase"/>
    <property type="match status" value="1"/>
</dbReference>
<proteinExistence type="predicted"/>
<organism evidence="1 2">
    <name type="scientific">Mesorhabditis belari</name>
    <dbReference type="NCBI Taxonomy" id="2138241"/>
    <lineage>
        <taxon>Eukaryota</taxon>
        <taxon>Metazoa</taxon>
        <taxon>Ecdysozoa</taxon>
        <taxon>Nematoda</taxon>
        <taxon>Chromadorea</taxon>
        <taxon>Rhabditida</taxon>
        <taxon>Rhabditina</taxon>
        <taxon>Rhabditomorpha</taxon>
        <taxon>Rhabditoidea</taxon>
        <taxon>Rhabditidae</taxon>
        <taxon>Mesorhabditinae</taxon>
        <taxon>Mesorhabditis</taxon>
    </lineage>
</organism>
<evidence type="ECO:0000313" key="2">
    <source>
        <dbReference type="WBParaSite" id="MBELARI_LOCUS6739"/>
    </source>
</evidence>
<accession>A0AAF3FIT1</accession>